<dbReference type="InterPro" id="IPR036821">
    <property type="entry name" value="Peptide_deformylase_sf"/>
</dbReference>
<protein>
    <recommendedName>
        <fullName evidence="2">Peptide deformylase</fullName>
        <shortName evidence="2">PDF</shortName>
        <ecNumber evidence="2">3.5.1.88</ecNumber>
    </recommendedName>
    <alternativeName>
        <fullName evidence="2">Polypeptide deformylase</fullName>
    </alternativeName>
</protein>
<keyword evidence="2 3" id="KW-0378">Hydrolase</keyword>
<dbReference type="Proteomes" id="UP001575105">
    <property type="component" value="Unassembled WGS sequence"/>
</dbReference>
<proteinExistence type="inferred from homology"/>
<feature type="binding site" evidence="2">
    <location>
        <position position="96"/>
    </location>
    <ligand>
        <name>Fe cation</name>
        <dbReference type="ChEBI" id="CHEBI:24875"/>
    </ligand>
</feature>
<comment type="similarity">
    <text evidence="1 2">Belongs to the polypeptide deformylase family.</text>
</comment>
<dbReference type="SUPFAM" id="SSF56420">
    <property type="entry name" value="Peptide deformylase"/>
    <property type="match status" value="1"/>
</dbReference>
<dbReference type="NCBIfam" id="TIGR00079">
    <property type="entry name" value="pept_deformyl"/>
    <property type="match status" value="1"/>
</dbReference>
<dbReference type="EMBL" id="JBGUBD010000011">
    <property type="protein sequence ID" value="MFA9479706.1"/>
    <property type="molecule type" value="Genomic_DNA"/>
</dbReference>
<dbReference type="InterPro" id="IPR023635">
    <property type="entry name" value="Peptide_deformylase"/>
</dbReference>
<comment type="cofactor">
    <cofactor evidence="2">
        <name>Fe(2+)</name>
        <dbReference type="ChEBI" id="CHEBI:29033"/>
    </cofactor>
    <text evidence="2">Binds 1 Fe(2+) ion.</text>
</comment>
<dbReference type="PRINTS" id="PR01576">
    <property type="entry name" value="PDEFORMYLASE"/>
</dbReference>
<dbReference type="CDD" id="cd00487">
    <property type="entry name" value="Pep_deformylase"/>
    <property type="match status" value="1"/>
</dbReference>
<feature type="binding site" evidence="2">
    <location>
        <position position="142"/>
    </location>
    <ligand>
        <name>Fe cation</name>
        <dbReference type="ChEBI" id="CHEBI:24875"/>
    </ligand>
</feature>
<dbReference type="HAMAP" id="MF_00163">
    <property type="entry name" value="Pep_deformylase"/>
    <property type="match status" value="1"/>
</dbReference>
<dbReference type="RefSeq" id="WP_425346630.1">
    <property type="nucleotide sequence ID" value="NZ_JBGUBD010000011.1"/>
</dbReference>
<comment type="catalytic activity">
    <reaction evidence="2">
        <text>N-terminal N-formyl-L-methionyl-[peptide] + H2O = N-terminal L-methionyl-[peptide] + formate</text>
        <dbReference type="Rhea" id="RHEA:24420"/>
        <dbReference type="Rhea" id="RHEA-COMP:10639"/>
        <dbReference type="Rhea" id="RHEA-COMP:10640"/>
        <dbReference type="ChEBI" id="CHEBI:15377"/>
        <dbReference type="ChEBI" id="CHEBI:15740"/>
        <dbReference type="ChEBI" id="CHEBI:49298"/>
        <dbReference type="ChEBI" id="CHEBI:64731"/>
        <dbReference type="EC" id="3.5.1.88"/>
    </reaction>
</comment>
<feature type="binding site" evidence="2">
    <location>
        <position position="138"/>
    </location>
    <ligand>
        <name>Fe cation</name>
        <dbReference type="ChEBI" id="CHEBI:24875"/>
    </ligand>
</feature>
<feature type="active site" evidence="2">
    <location>
        <position position="139"/>
    </location>
</feature>
<sequence length="170" mass="18580">MPVDASQLVIVQYPDPVLRCKAKPIASVTDEVRAVATKMIELMHEARGVGLAAPQVGLSWRMFVANVTGEPGEDQVFINPVLREPGRASEPHDEGCLSIPNVTAEVTRPTSITIDAINEQGEPFTLTAAGLPARVWQHETDHLNGVLILDRMTPADRMANKRAIRELERA</sequence>
<comment type="caution">
    <text evidence="3">The sequence shown here is derived from an EMBL/GenBank/DDBJ whole genome shotgun (WGS) entry which is preliminary data.</text>
</comment>
<dbReference type="PIRSF" id="PIRSF004749">
    <property type="entry name" value="Pep_def"/>
    <property type="match status" value="1"/>
</dbReference>
<keyword evidence="2" id="KW-0408">Iron</keyword>
<evidence type="ECO:0000256" key="1">
    <source>
        <dbReference type="ARBA" id="ARBA00010759"/>
    </source>
</evidence>
<dbReference type="NCBIfam" id="NF001159">
    <property type="entry name" value="PRK00150.1-3"/>
    <property type="match status" value="1"/>
</dbReference>
<evidence type="ECO:0000313" key="3">
    <source>
        <dbReference type="EMBL" id="MFA9479706.1"/>
    </source>
</evidence>
<accession>A0ABV4U856</accession>
<organism evidence="3 4">
    <name type="scientific">Natronomicrosphaera hydrolytica</name>
    <dbReference type="NCBI Taxonomy" id="3242702"/>
    <lineage>
        <taxon>Bacteria</taxon>
        <taxon>Pseudomonadati</taxon>
        <taxon>Planctomycetota</taxon>
        <taxon>Phycisphaerae</taxon>
        <taxon>Phycisphaerales</taxon>
        <taxon>Phycisphaeraceae</taxon>
        <taxon>Natronomicrosphaera</taxon>
    </lineage>
</organism>
<comment type="function">
    <text evidence="2">Removes the formyl group from the N-terminal Met of newly synthesized proteins. Requires at least a dipeptide for an efficient rate of reaction. N-terminal L-methionine is a prerequisite for activity but the enzyme has broad specificity at other positions.</text>
</comment>
<keyword evidence="2" id="KW-0479">Metal-binding</keyword>
<evidence type="ECO:0000313" key="4">
    <source>
        <dbReference type="Proteomes" id="UP001575105"/>
    </source>
</evidence>
<dbReference type="Pfam" id="PF01327">
    <property type="entry name" value="Pep_deformylase"/>
    <property type="match status" value="1"/>
</dbReference>
<dbReference type="EC" id="3.5.1.88" evidence="2"/>
<keyword evidence="4" id="KW-1185">Reference proteome</keyword>
<evidence type="ECO:0000256" key="2">
    <source>
        <dbReference type="HAMAP-Rule" id="MF_00163"/>
    </source>
</evidence>
<dbReference type="PANTHER" id="PTHR10458">
    <property type="entry name" value="PEPTIDE DEFORMYLASE"/>
    <property type="match status" value="1"/>
</dbReference>
<name>A0ABV4U856_9BACT</name>
<reference evidence="3 4" key="1">
    <citation type="submission" date="2024-08" db="EMBL/GenBank/DDBJ databases">
        <title>Whole-genome sequencing of halo(alkali)philic microorganisms from hypersaline lakes.</title>
        <authorList>
            <person name="Sorokin D.Y."/>
            <person name="Merkel A.Y."/>
            <person name="Messina E."/>
            <person name="Yakimov M."/>
        </authorList>
    </citation>
    <scope>NUCLEOTIDE SEQUENCE [LARGE SCALE GENOMIC DNA]</scope>
    <source>
        <strain evidence="3 4">AB-hyl4</strain>
    </source>
</reference>
<gene>
    <name evidence="2 3" type="primary">def</name>
    <name evidence="3" type="ORF">ACERK3_15570</name>
</gene>
<dbReference type="PANTHER" id="PTHR10458:SF22">
    <property type="entry name" value="PEPTIDE DEFORMYLASE"/>
    <property type="match status" value="1"/>
</dbReference>
<dbReference type="GO" id="GO:0042586">
    <property type="term" value="F:peptide deformylase activity"/>
    <property type="evidence" value="ECO:0007669"/>
    <property type="project" value="UniProtKB-EC"/>
</dbReference>
<keyword evidence="2" id="KW-0648">Protein biosynthesis</keyword>
<dbReference type="Gene3D" id="3.90.45.10">
    <property type="entry name" value="Peptide deformylase"/>
    <property type="match status" value="1"/>
</dbReference>